<proteinExistence type="predicted"/>
<keyword evidence="1" id="KW-0472">Membrane</keyword>
<evidence type="ECO:0000256" key="1">
    <source>
        <dbReference type="SAM" id="Phobius"/>
    </source>
</evidence>
<reference evidence="2 3" key="1">
    <citation type="submission" date="2017-06" db="EMBL/GenBank/DDBJ databases">
        <title>Biodegradation of gentamicin by bacterial consortia AMQD4 in synthetic medium and raw gentamicin sewage.</title>
        <authorList>
            <person name="Chang H."/>
            <person name="Feng Y."/>
            <person name="Li Z."/>
            <person name="Xue J."/>
            <person name="Cheng D."/>
        </authorList>
    </citation>
    <scope>NUCLEOTIDE SEQUENCE [LARGE SCALE GENOMIC DNA]</scope>
    <source>
        <strain evidence="2 3">BZC3</strain>
    </source>
</reference>
<protein>
    <submittedName>
        <fullName evidence="2">Uncharacterized protein</fullName>
    </submittedName>
</protein>
<dbReference type="EMBL" id="CP021995">
    <property type="protein sequence ID" value="ASD25462.1"/>
    <property type="molecule type" value="Genomic_DNA"/>
</dbReference>
<feature type="transmembrane region" description="Helical" evidence="1">
    <location>
        <begin position="86"/>
        <end position="105"/>
    </location>
</feature>
<feature type="transmembrane region" description="Helical" evidence="1">
    <location>
        <begin position="111"/>
        <end position="132"/>
    </location>
</feature>
<dbReference type="AlphaFoldDB" id="A0A1Z3LTB0"/>
<feature type="transmembrane region" description="Helical" evidence="1">
    <location>
        <begin position="60"/>
        <end position="79"/>
    </location>
</feature>
<feature type="transmembrane region" description="Helical" evidence="1">
    <location>
        <begin position="6"/>
        <end position="25"/>
    </location>
</feature>
<keyword evidence="1" id="KW-0812">Transmembrane</keyword>
<organism evidence="2 3">
    <name type="scientific">Brevundimonas diminuta</name>
    <name type="common">Pseudomonas diminuta</name>
    <dbReference type="NCBI Taxonomy" id="293"/>
    <lineage>
        <taxon>Bacteria</taxon>
        <taxon>Pseudomonadati</taxon>
        <taxon>Pseudomonadota</taxon>
        <taxon>Alphaproteobacteria</taxon>
        <taxon>Caulobacterales</taxon>
        <taxon>Caulobacteraceae</taxon>
        <taxon>Brevundimonas</taxon>
    </lineage>
</organism>
<sequence length="157" mass="17803">MQFLETPVQIGLMFLFVVVAGLTFWRGGRPERLAMTALIAASLASPLVQNTSDFASPQWGIMIVDALLFAAFVSLAWVYDRSWLPWAAAFQLITVTTHVGYALNLDILSRAYLSTSYLLFLCELAAIAWGVFRNGDPWHDRRRTRGRDRHLRRSQNL</sequence>
<evidence type="ECO:0000313" key="2">
    <source>
        <dbReference type="EMBL" id="ASD25462.1"/>
    </source>
</evidence>
<name>A0A1Z3LTB0_BREDI</name>
<dbReference type="Proteomes" id="UP000197024">
    <property type="component" value="Chromosome"/>
</dbReference>
<keyword evidence="1" id="KW-1133">Transmembrane helix</keyword>
<dbReference type="RefSeq" id="WP_088409710.1">
    <property type="nucleotide sequence ID" value="NZ_CP021995.1"/>
</dbReference>
<accession>A0A1Z3LTB0</accession>
<gene>
    <name evidence="2" type="ORF">CD943_00225</name>
</gene>
<evidence type="ECO:0000313" key="3">
    <source>
        <dbReference type="Proteomes" id="UP000197024"/>
    </source>
</evidence>
<reference evidence="2 3" key="2">
    <citation type="submission" date="2017-06" db="EMBL/GenBank/DDBJ databases">
        <authorList>
            <person name="Kim H.J."/>
            <person name="Triplett B.A."/>
        </authorList>
    </citation>
    <scope>NUCLEOTIDE SEQUENCE [LARGE SCALE GENOMIC DNA]</scope>
    <source>
        <strain evidence="2 3">BZC3</strain>
    </source>
</reference>